<accession>A0A4C1T573</accession>
<reference evidence="1 2" key="1">
    <citation type="journal article" date="2019" name="Commun. Biol.">
        <title>The bagworm genome reveals a unique fibroin gene that provides high tensile strength.</title>
        <authorList>
            <person name="Kono N."/>
            <person name="Nakamura H."/>
            <person name="Ohtoshi R."/>
            <person name="Tomita M."/>
            <person name="Numata K."/>
            <person name="Arakawa K."/>
        </authorList>
    </citation>
    <scope>NUCLEOTIDE SEQUENCE [LARGE SCALE GENOMIC DNA]</scope>
</reference>
<dbReference type="Proteomes" id="UP000299102">
    <property type="component" value="Unassembled WGS sequence"/>
</dbReference>
<keyword evidence="2" id="KW-1185">Reference proteome</keyword>
<sequence length="103" mass="11617">MRDDASPSGLNKDITAMRDSLFVDERPSSIISSGILKKFELKLSVSLRAAREIVAPFGYRPLLPFIKMFLARQRPQLSRVDQISFTLLIVIAGVWARQQVVVE</sequence>
<comment type="caution">
    <text evidence="1">The sequence shown here is derived from an EMBL/GenBank/DDBJ whole genome shotgun (WGS) entry which is preliminary data.</text>
</comment>
<dbReference type="EMBL" id="BGZK01004499">
    <property type="protein sequence ID" value="GBP09335.1"/>
    <property type="molecule type" value="Genomic_DNA"/>
</dbReference>
<evidence type="ECO:0000313" key="1">
    <source>
        <dbReference type="EMBL" id="GBP09335.1"/>
    </source>
</evidence>
<protein>
    <submittedName>
        <fullName evidence="1">Uncharacterized protein</fullName>
    </submittedName>
</protein>
<gene>
    <name evidence="1" type="ORF">EVAR_69975_1</name>
</gene>
<proteinExistence type="predicted"/>
<name>A0A4C1T573_EUMVA</name>
<organism evidence="1 2">
    <name type="scientific">Eumeta variegata</name>
    <name type="common">Bagworm moth</name>
    <name type="synonym">Eumeta japonica</name>
    <dbReference type="NCBI Taxonomy" id="151549"/>
    <lineage>
        <taxon>Eukaryota</taxon>
        <taxon>Metazoa</taxon>
        <taxon>Ecdysozoa</taxon>
        <taxon>Arthropoda</taxon>
        <taxon>Hexapoda</taxon>
        <taxon>Insecta</taxon>
        <taxon>Pterygota</taxon>
        <taxon>Neoptera</taxon>
        <taxon>Endopterygota</taxon>
        <taxon>Lepidoptera</taxon>
        <taxon>Glossata</taxon>
        <taxon>Ditrysia</taxon>
        <taxon>Tineoidea</taxon>
        <taxon>Psychidae</taxon>
        <taxon>Oiketicinae</taxon>
        <taxon>Eumeta</taxon>
    </lineage>
</organism>
<evidence type="ECO:0000313" key="2">
    <source>
        <dbReference type="Proteomes" id="UP000299102"/>
    </source>
</evidence>
<dbReference type="AlphaFoldDB" id="A0A4C1T573"/>